<dbReference type="AlphaFoldDB" id="A0A5C5WPX8"/>
<comment type="caution">
    <text evidence="3">The sequence shown here is derived from an EMBL/GenBank/DDBJ whole genome shotgun (WGS) entry which is preliminary data.</text>
</comment>
<accession>A0A5C5WPX8</accession>
<protein>
    <recommendedName>
        <fullName evidence="5">Tetratricopeptide repeat protein</fullName>
    </recommendedName>
</protein>
<feature type="compositionally biased region" description="Polar residues" evidence="1">
    <location>
        <begin position="57"/>
        <end position="68"/>
    </location>
</feature>
<dbReference type="Gene3D" id="1.25.40.10">
    <property type="entry name" value="Tetratricopeptide repeat domain"/>
    <property type="match status" value="1"/>
</dbReference>
<organism evidence="3 4">
    <name type="scientific">Rubripirellula amarantea</name>
    <dbReference type="NCBI Taxonomy" id="2527999"/>
    <lineage>
        <taxon>Bacteria</taxon>
        <taxon>Pseudomonadati</taxon>
        <taxon>Planctomycetota</taxon>
        <taxon>Planctomycetia</taxon>
        <taxon>Pirellulales</taxon>
        <taxon>Pirellulaceae</taxon>
        <taxon>Rubripirellula</taxon>
    </lineage>
</organism>
<dbReference type="SUPFAM" id="SSF48452">
    <property type="entry name" value="TPR-like"/>
    <property type="match status" value="1"/>
</dbReference>
<evidence type="ECO:0000256" key="1">
    <source>
        <dbReference type="SAM" id="MobiDB-lite"/>
    </source>
</evidence>
<reference evidence="3 4" key="1">
    <citation type="submission" date="2019-02" db="EMBL/GenBank/DDBJ databases">
        <title>Deep-cultivation of Planctomycetes and their phenomic and genomic characterization uncovers novel biology.</title>
        <authorList>
            <person name="Wiegand S."/>
            <person name="Jogler M."/>
            <person name="Boedeker C."/>
            <person name="Pinto D."/>
            <person name="Vollmers J."/>
            <person name="Rivas-Marin E."/>
            <person name="Kohn T."/>
            <person name="Peeters S.H."/>
            <person name="Heuer A."/>
            <person name="Rast P."/>
            <person name="Oberbeckmann S."/>
            <person name="Bunk B."/>
            <person name="Jeske O."/>
            <person name="Meyerdierks A."/>
            <person name="Storesund J.E."/>
            <person name="Kallscheuer N."/>
            <person name="Luecker S."/>
            <person name="Lage O.M."/>
            <person name="Pohl T."/>
            <person name="Merkel B.J."/>
            <person name="Hornburger P."/>
            <person name="Mueller R.-W."/>
            <person name="Bruemmer F."/>
            <person name="Labrenz M."/>
            <person name="Spormann A.M."/>
            <person name="Op Den Camp H."/>
            <person name="Overmann J."/>
            <person name="Amann R."/>
            <person name="Jetten M.S.M."/>
            <person name="Mascher T."/>
            <person name="Medema M.H."/>
            <person name="Devos D.P."/>
            <person name="Kaster A.-K."/>
            <person name="Ovreas L."/>
            <person name="Rohde M."/>
            <person name="Galperin M.Y."/>
            <person name="Jogler C."/>
        </authorList>
    </citation>
    <scope>NUCLEOTIDE SEQUENCE [LARGE SCALE GENOMIC DNA]</scope>
    <source>
        <strain evidence="3 4">Pla22</strain>
    </source>
</reference>
<feature type="region of interest" description="Disordered" evidence="1">
    <location>
        <begin position="40"/>
        <end position="72"/>
    </location>
</feature>
<dbReference type="InterPro" id="IPR011990">
    <property type="entry name" value="TPR-like_helical_dom_sf"/>
</dbReference>
<evidence type="ECO:0008006" key="5">
    <source>
        <dbReference type="Google" id="ProtNLM"/>
    </source>
</evidence>
<evidence type="ECO:0000256" key="2">
    <source>
        <dbReference type="SAM" id="SignalP"/>
    </source>
</evidence>
<dbReference type="EMBL" id="SJPI01000001">
    <property type="protein sequence ID" value="TWT52738.1"/>
    <property type="molecule type" value="Genomic_DNA"/>
</dbReference>
<evidence type="ECO:0000313" key="4">
    <source>
        <dbReference type="Proteomes" id="UP000316598"/>
    </source>
</evidence>
<gene>
    <name evidence="3" type="ORF">Pla22_03640</name>
</gene>
<proteinExistence type="predicted"/>
<feature type="chain" id="PRO_5023116879" description="Tetratricopeptide repeat protein" evidence="2">
    <location>
        <begin position="23"/>
        <end position="960"/>
    </location>
</feature>
<keyword evidence="2" id="KW-0732">Signal</keyword>
<name>A0A5C5WPX8_9BACT</name>
<keyword evidence="4" id="KW-1185">Reference proteome</keyword>
<sequence precursor="true">MEKLLGKSLLLSLFFATLPLSANSQDAGSSRTGPVPAGTIPMGTIPTGDGKSLNAPVPTSEQTPSQESVGEIEEDRIRGLADRDYAQRHIATLEMWKDREGSRDAVQQAARDSDPEISGRAKWILRQWRRGALPDTPPEISRLLRSSDSPGAIERLLNRGQFQAAVVAVEESAGTINRETISRRITVALLQRFPLYAKLAYDTGSTETLLQLLDMVTDSDELALCRIRLMQLIEVPIDDSNLLPSSSSMWTESERRQRRIMLLASLGQLDQALTLAEKEIEDSHRINTLSLAGRWDEICDATHALALQSEPNSYEHAIRWCDTLVAASRSHRDTLVDEAVRELLRVDPESAEAARTLNVRWKCLAIHGKIDEAIRCFPESAQIQKSKLCLHAARPEMAFEVLGFPLAEIDSQLHHWIDSAIEEQTKVKTANLCEPVEKLLVLMRLLVATGNNDAGWLIAKRLSELPAGADNFRVRDQMLSELTDTRNGDWIRQLAYDENEDKLSRASMILLSTTLENVSEATFEIIYEALVAMFPHWSMDQRVTSVISLLEGDLPPDFDSTVDINRLLSFVVTPRVNRLAGMRMIRQQMARGAPLPLSIRANLEIVQMFWRLGQSNAATSCLNALAESGDPDAVVEVAERALHAGDLDLAEEIYESILNNLFRVDSSTGVIASQSNISVAGKAMVGLLAIARRRGDEAGEIKREQQLRFMLCGPSESFNDDVAGYLTELGEVEWVQDIYQSGLAMHLFASGDEIRLYNAARGYAMITSDQSPGESARWFDLAMTRLITSEDFRDSAFVALPIYVHRWALEAAIKEKDADEVRRTIDVLLSLDPVDIDLAERLLPLMRESGMGSIASETLKQILQQGAEQVSKFPLDAMTCNNLAWVAAKNDHNLPLARRLSRQAVDLEPASSIYLDTLAEVLYRMDKPDQALAIEKQAIMDDPDQWHLHQQIERFRISSP</sequence>
<feature type="signal peptide" evidence="2">
    <location>
        <begin position="1"/>
        <end position="22"/>
    </location>
</feature>
<evidence type="ECO:0000313" key="3">
    <source>
        <dbReference type="EMBL" id="TWT52738.1"/>
    </source>
</evidence>
<dbReference type="Proteomes" id="UP000316598">
    <property type="component" value="Unassembled WGS sequence"/>
</dbReference>